<dbReference type="Pfam" id="PF01151">
    <property type="entry name" value="ELO"/>
    <property type="match status" value="1"/>
</dbReference>
<gene>
    <name evidence="12" type="primary">LOC100897133</name>
</gene>
<dbReference type="AlphaFoldDB" id="A0AAJ6QLS0"/>
<evidence type="ECO:0000256" key="6">
    <source>
        <dbReference type="ARBA" id="ARBA00022989"/>
    </source>
</evidence>
<comment type="similarity">
    <text evidence="10">Belongs to the ELO family.</text>
</comment>
<dbReference type="GeneID" id="100897133"/>
<name>A0AAJ6QLS0_9ACAR</name>
<dbReference type="GO" id="GO:0009922">
    <property type="term" value="F:fatty acid elongase activity"/>
    <property type="evidence" value="ECO:0007669"/>
    <property type="project" value="UniProtKB-EC"/>
</dbReference>
<dbReference type="PANTHER" id="PTHR11157">
    <property type="entry name" value="FATTY ACID ACYL TRANSFERASE-RELATED"/>
    <property type="match status" value="1"/>
</dbReference>
<dbReference type="GO" id="GO:0034626">
    <property type="term" value="P:fatty acid elongation, polyunsaturated fatty acid"/>
    <property type="evidence" value="ECO:0007669"/>
    <property type="project" value="TreeGrafter"/>
</dbReference>
<accession>A0AAJ6QLS0</accession>
<evidence type="ECO:0000256" key="5">
    <source>
        <dbReference type="ARBA" id="ARBA00022832"/>
    </source>
</evidence>
<dbReference type="InterPro" id="IPR002076">
    <property type="entry name" value="ELO_fam"/>
</dbReference>
<dbReference type="GO" id="GO:0042761">
    <property type="term" value="P:very long-chain fatty acid biosynthetic process"/>
    <property type="evidence" value="ECO:0007669"/>
    <property type="project" value="TreeGrafter"/>
</dbReference>
<dbReference type="PROSITE" id="PS01188">
    <property type="entry name" value="ELO"/>
    <property type="match status" value="1"/>
</dbReference>
<evidence type="ECO:0000313" key="11">
    <source>
        <dbReference type="Proteomes" id="UP000694867"/>
    </source>
</evidence>
<sequence>MDLMWMFPREERLGGVLFDYPSSIVALVLLYLWFVLLAGPRWMANREPLRLKTATRCFNLFQVVANIWYSYTTTSLAVRNYHTGRFSLGCNPPSIGLAPLADPWDNFLILIMCHVYFRVRILDFLDTVFFVLSKKQSHVSFLHVYHHVVVVVTAYVYLRSGWAPCIYYASLLNSMVHVVMYSYYFLSTFPSMRPYLWWKKYLTVVQISQFAILLLQIVYISIYNCGYPPIVCQYNIAQVCIFLVLFTNFYARSYGRQKRID</sequence>
<comment type="catalytic activity">
    <reaction evidence="10">
        <text>a very-long-chain acyl-CoA + malonyl-CoA + H(+) = a very-long-chain 3-oxoacyl-CoA + CO2 + CoA</text>
        <dbReference type="Rhea" id="RHEA:32727"/>
        <dbReference type="ChEBI" id="CHEBI:15378"/>
        <dbReference type="ChEBI" id="CHEBI:16526"/>
        <dbReference type="ChEBI" id="CHEBI:57287"/>
        <dbReference type="ChEBI" id="CHEBI:57384"/>
        <dbReference type="ChEBI" id="CHEBI:90725"/>
        <dbReference type="ChEBI" id="CHEBI:90736"/>
        <dbReference type="EC" id="2.3.1.199"/>
    </reaction>
</comment>
<dbReference type="PANTHER" id="PTHR11157:SF69">
    <property type="entry name" value="ELONGATION OF VERY LONG CHAIN FATTY ACIDS PROTEIN 7"/>
    <property type="match status" value="1"/>
</dbReference>
<evidence type="ECO:0000256" key="8">
    <source>
        <dbReference type="ARBA" id="ARBA00023136"/>
    </source>
</evidence>
<keyword evidence="9 10" id="KW-0275">Fatty acid biosynthesis</keyword>
<evidence type="ECO:0000256" key="2">
    <source>
        <dbReference type="ARBA" id="ARBA00022516"/>
    </source>
</evidence>
<feature type="transmembrane region" description="Helical" evidence="10">
    <location>
        <begin position="234"/>
        <end position="251"/>
    </location>
</feature>
<reference evidence="12" key="1">
    <citation type="submission" date="2025-08" db="UniProtKB">
        <authorList>
            <consortium name="RefSeq"/>
        </authorList>
    </citation>
    <scope>IDENTIFICATION</scope>
</reference>
<dbReference type="GO" id="GO:0005789">
    <property type="term" value="C:endoplasmic reticulum membrane"/>
    <property type="evidence" value="ECO:0007669"/>
    <property type="project" value="TreeGrafter"/>
</dbReference>
<evidence type="ECO:0000256" key="10">
    <source>
        <dbReference type="RuleBase" id="RU361115"/>
    </source>
</evidence>
<keyword evidence="2 10" id="KW-0444">Lipid biosynthesis</keyword>
<feature type="transmembrane region" description="Helical" evidence="10">
    <location>
        <begin position="20"/>
        <end position="39"/>
    </location>
</feature>
<dbReference type="KEGG" id="goe:100897133"/>
<dbReference type="InterPro" id="IPR030457">
    <property type="entry name" value="ELO_CS"/>
</dbReference>
<dbReference type="GO" id="GO:0019367">
    <property type="term" value="P:fatty acid elongation, saturated fatty acid"/>
    <property type="evidence" value="ECO:0007669"/>
    <property type="project" value="TreeGrafter"/>
</dbReference>
<keyword evidence="5 10" id="KW-0276">Fatty acid metabolism</keyword>
<feature type="transmembrane region" description="Helical" evidence="10">
    <location>
        <begin position="166"/>
        <end position="189"/>
    </location>
</feature>
<dbReference type="GO" id="GO:0030148">
    <property type="term" value="P:sphingolipid biosynthetic process"/>
    <property type="evidence" value="ECO:0007669"/>
    <property type="project" value="TreeGrafter"/>
</dbReference>
<comment type="subcellular location">
    <subcellularLocation>
        <location evidence="1">Membrane</location>
        <topology evidence="1">Multi-pass membrane protein</topology>
    </subcellularLocation>
</comment>
<feature type="transmembrane region" description="Helical" evidence="10">
    <location>
        <begin position="201"/>
        <end position="222"/>
    </location>
</feature>
<keyword evidence="7 10" id="KW-0443">Lipid metabolism</keyword>
<evidence type="ECO:0000256" key="9">
    <source>
        <dbReference type="ARBA" id="ARBA00023160"/>
    </source>
</evidence>
<organism evidence="11 12">
    <name type="scientific">Galendromus occidentalis</name>
    <name type="common">western predatory mite</name>
    <dbReference type="NCBI Taxonomy" id="34638"/>
    <lineage>
        <taxon>Eukaryota</taxon>
        <taxon>Metazoa</taxon>
        <taxon>Ecdysozoa</taxon>
        <taxon>Arthropoda</taxon>
        <taxon>Chelicerata</taxon>
        <taxon>Arachnida</taxon>
        <taxon>Acari</taxon>
        <taxon>Parasitiformes</taxon>
        <taxon>Mesostigmata</taxon>
        <taxon>Gamasina</taxon>
        <taxon>Phytoseioidea</taxon>
        <taxon>Phytoseiidae</taxon>
        <taxon>Typhlodrominae</taxon>
        <taxon>Galendromus</taxon>
    </lineage>
</organism>
<dbReference type="Proteomes" id="UP000694867">
    <property type="component" value="Unplaced"/>
</dbReference>
<evidence type="ECO:0000256" key="1">
    <source>
        <dbReference type="ARBA" id="ARBA00004141"/>
    </source>
</evidence>
<keyword evidence="4 10" id="KW-0812">Transmembrane</keyword>
<dbReference type="GO" id="GO:0034625">
    <property type="term" value="P:fatty acid elongation, monounsaturated fatty acid"/>
    <property type="evidence" value="ECO:0007669"/>
    <property type="project" value="TreeGrafter"/>
</dbReference>
<feature type="transmembrane region" description="Helical" evidence="10">
    <location>
        <begin position="60"/>
        <end position="78"/>
    </location>
</feature>
<evidence type="ECO:0000256" key="7">
    <source>
        <dbReference type="ARBA" id="ARBA00023098"/>
    </source>
</evidence>
<keyword evidence="11" id="KW-1185">Reference proteome</keyword>
<dbReference type="RefSeq" id="XP_003737047.1">
    <property type="nucleotide sequence ID" value="XM_003736999.1"/>
</dbReference>
<proteinExistence type="inferred from homology"/>
<feature type="transmembrane region" description="Helical" evidence="10">
    <location>
        <begin position="144"/>
        <end position="160"/>
    </location>
</feature>
<evidence type="ECO:0000313" key="12">
    <source>
        <dbReference type="RefSeq" id="XP_003737047.1"/>
    </source>
</evidence>
<keyword evidence="6 10" id="KW-1133">Transmembrane helix</keyword>
<keyword evidence="3 10" id="KW-0808">Transferase</keyword>
<dbReference type="EC" id="2.3.1.199" evidence="10"/>
<keyword evidence="8 10" id="KW-0472">Membrane</keyword>
<protein>
    <recommendedName>
        <fullName evidence="10">Elongation of very long chain fatty acids protein</fullName>
        <ecNumber evidence="10">2.3.1.199</ecNumber>
    </recommendedName>
    <alternativeName>
        <fullName evidence="10">Very-long-chain 3-oxoacyl-CoA synthase</fullName>
    </alternativeName>
</protein>
<evidence type="ECO:0000256" key="4">
    <source>
        <dbReference type="ARBA" id="ARBA00022692"/>
    </source>
</evidence>
<evidence type="ECO:0000256" key="3">
    <source>
        <dbReference type="ARBA" id="ARBA00022679"/>
    </source>
</evidence>